<gene>
    <name evidence="6 7" type="primary">xseB</name>
    <name evidence="7" type="ORF">NtB2_01263</name>
</gene>
<protein>
    <recommendedName>
        <fullName evidence="6">Exodeoxyribonuclease 7 small subunit</fullName>
        <ecNumber evidence="6">3.1.11.6</ecNumber>
    </recommendedName>
    <alternativeName>
        <fullName evidence="6">Exodeoxyribonuclease VII small subunit</fullName>
        <shortName evidence="6">Exonuclease VII small subunit</shortName>
    </alternativeName>
</protein>
<dbReference type="GO" id="GO:0008855">
    <property type="term" value="F:exodeoxyribonuclease VII activity"/>
    <property type="evidence" value="ECO:0007669"/>
    <property type="project" value="UniProtKB-UniRule"/>
</dbReference>
<dbReference type="PANTHER" id="PTHR34137:SF1">
    <property type="entry name" value="EXODEOXYRIBONUCLEASE 7 SMALL SUBUNIT"/>
    <property type="match status" value="1"/>
</dbReference>
<comment type="catalytic activity">
    <reaction evidence="6">
        <text>Exonucleolytic cleavage in either 5'- to 3'- or 3'- to 5'-direction to yield nucleoside 5'-phosphates.</text>
        <dbReference type="EC" id="3.1.11.6"/>
    </reaction>
</comment>
<dbReference type="InterPro" id="IPR003761">
    <property type="entry name" value="Exonuc_VII_S"/>
</dbReference>
<dbReference type="HAMAP" id="MF_00337">
    <property type="entry name" value="Exonuc_7_S"/>
    <property type="match status" value="1"/>
</dbReference>
<dbReference type="GO" id="GO:0009318">
    <property type="term" value="C:exodeoxyribonuclease VII complex"/>
    <property type="evidence" value="ECO:0007669"/>
    <property type="project" value="UniProtKB-UniRule"/>
</dbReference>
<dbReference type="InterPro" id="IPR037004">
    <property type="entry name" value="Exonuc_VII_ssu_sf"/>
</dbReference>
<comment type="function">
    <text evidence="6">Bidirectionally degrades single-stranded DNA into large acid-insoluble oligonucleotides, which are then degraded further into small acid-soluble oligonucleotides.</text>
</comment>
<dbReference type="NCBIfam" id="TIGR01280">
    <property type="entry name" value="xseB"/>
    <property type="match status" value="1"/>
</dbReference>
<keyword evidence="2 6" id="KW-0963">Cytoplasm</keyword>
<evidence type="ECO:0000256" key="3">
    <source>
        <dbReference type="ARBA" id="ARBA00022722"/>
    </source>
</evidence>
<dbReference type="AlphaFoldDB" id="A0A2R5HGY9"/>
<dbReference type="PIRSF" id="PIRSF006488">
    <property type="entry name" value="Exonuc_VII_S"/>
    <property type="match status" value="1"/>
</dbReference>
<dbReference type="GO" id="GO:0005829">
    <property type="term" value="C:cytosol"/>
    <property type="evidence" value="ECO:0007669"/>
    <property type="project" value="TreeGrafter"/>
</dbReference>
<keyword evidence="8" id="KW-1185">Reference proteome</keyword>
<accession>A0A2R5HGY9</accession>
<sequence>MPTKKEATFEENLSELDSIVKKLESGDVALEDAIAEFQKGMKLSDKLKKTLDEAEQTLVKIVAKDDSESEFAGE</sequence>
<dbReference type="Gene3D" id="1.10.287.1040">
    <property type="entry name" value="Exonuclease VII, small subunit"/>
    <property type="match status" value="1"/>
</dbReference>
<comment type="caution">
    <text evidence="7">The sequence shown here is derived from an EMBL/GenBank/DDBJ whole genome shotgun (WGS) entry which is preliminary data.</text>
</comment>
<name>A0A2R5HGY9_9LACT</name>
<comment type="subunit">
    <text evidence="6">Heterooligomer composed of large and small subunits.</text>
</comment>
<keyword evidence="4 6" id="KW-0378">Hydrolase</keyword>
<dbReference type="NCBIfam" id="NF002138">
    <property type="entry name" value="PRK00977.1-2"/>
    <property type="match status" value="1"/>
</dbReference>
<dbReference type="OrthoDB" id="9798666at2"/>
<evidence type="ECO:0000313" key="7">
    <source>
        <dbReference type="EMBL" id="GBG97126.1"/>
    </source>
</evidence>
<comment type="similarity">
    <text evidence="1 6">Belongs to the XseB family.</text>
</comment>
<keyword evidence="5 6" id="KW-0269">Exonuclease</keyword>
<dbReference type="Proteomes" id="UP000245021">
    <property type="component" value="Unassembled WGS sequence"/>
</dbReference>
<comment type="subcellular location">
    <subcellularLocation>
        <location evidence="6">Cytoplasm</location>
    </subcellularLocation>
</comment>
<evidence type="ECO:0000256" key="1">
    <source>
        <dbReference type="ARBA" id="ARBA00009998"/>
    </source>
</evidence>
<dbReference type="GO" id="GO:0006308">
    <property type="term" value="P:DNA catabolic process"/>
    <property type="evidence" value="ECO:0007669"/>
    <property type="project" value="UniProtKB-UniRule"/>
</dbReference>
<evidence type="ECO:0000256" key="5">
    <source>
        <dbReference type="ARBA" id="ARBA00022839"/>
    </source>
</evidence>
<dbReference type="EC" id="3.1.11.6" evidence="6"/>
<dbReference type="RefSeq" id="WP_109246085.1">
    <property type="nucleotide sequence ID" value="NZ_BFFO01000007.1"/>
</dbReference>
<organism evidence="7 8">
    <name type="scientific">Lactococcus termiticola</name>
    <dbReference type="NCBI Taxonomy" id="2169526"/>
    <lineage>
        <taxon>Bacteria</taxon>
        <taxon>Bacillati</taxon>
        <taxon>Bacillota</taxon>
        <taxon>Bacilli</taxon>
        <taxon>Lactobacillales</taxon>
        <taxon>Streptococcaceae</taxon>
        <taxon>Lactococcus</taxon>
    </lineage>
</organism>
<keyword evidence="3 6" id="KW-0540">Nuclease</keyword>
<evidence type="ECO:0000256" key="4">
    <source>
        <dbReference type="ARBA" id="ARBA00022801"/>
    </source>
</evidence>
<proteinExistence type="inferred from homology"/>
<evidence type="ECO:0000256" key="2">
    <source>
        <dbReference type="ARBA" id="ARBA00022490"/>
    </source>
</evidence>
<evidence type="ECO:0000256" key="6">
    <source>
        <dbReference type="HAMAP-Rule" id="MF_00337"/>
    </source>
</evidence>
<dbReference type="SUPFAM" id="SSF116842">
    <property type="entry name" value="XseB-like"/>
    <property type="match status" value="1"/>
</dbReference>
<dbReference type="PANTHER" id="PTHR34137">
    <property type="entry name" value="EXODEOXYRIBONUCLEASE 7 SMALL SUBUNIT"/>
    <property type="match status" value="1"/>
</dbReference>
<dbReference type="EMBL" id="BFFO01000007">
    <property type="protein sequence ID" value="GBG97126.1"/>
    <property type="molecule type" value="Genomic_DNA"/>
</dbReference>
<dbReference type="Pfam" id="PF02609">
    <property type="entry name" value="Exonuc_VII_S"/>
    <property type="match status" value="1"/>
</dbReference>
<evidence type="ECO:0000313" key="8">
    <source>
        <dbReference type="Proteomes" id="UP000245021"/>
    </source>
</evidence>
<reference evidence="7 8" key="1">
    <citation type="journal article" date="2018" name="Genome Announc.">
        <title>Draft Genome Sequence of Lactococcus sp. Strain NtB2 (JCM 32569), Isolated from the Gut of the Higher Termite Nasutitermes takasagoensis.</title>
        <authorList>
            <person name="Noda S."/>
            <person name="Aihara C."/>
            <person name="Yuki M."/>
            <person name="Ohkuma M."/>
        </authorList>
    </citation>
    <scope>NUCLEOTIDE SEQUENCE [LARGE SCALE GENOMIC DNA]</scope>
    <source>
        <strain evidence="7 8">NtB2</strain>
    </source>
</reference>